<dbReference type="EMBL" id="JANHOG010000255">
    <property type="protein sequence ID" value="KAJ3556280.1"/>
    <property type="molecule type" value="Genomic_DNA"/>
</dbReference>
<protein>
    <submittedName>
        <fullName evidence="1">Uncharacterized protein</fullName>
    </submittedName>
</protein>
<evidence type="ECO:0000313" key="2">
    <source>
        <dbReference type="Proteomes" id="UP001148662"/>
    </source>
</evidence>
<keyword evidence="2" id="KW-1185">Reference proteome</keyword>
<comment type="caution">
    <text evidence="1">The sequence shown here is derived from an EMBL/GenBank/DDBJ whole genome shotgun (WGS) entry which is preliminary data.</text>
</comment>
<evidence type="ECO:0000313" key="1">
    <source>
        <dbReference type="EMBL" id="KAJ3556280.1"/>
    </source>
</evidence>
<name>A0ACC1T971_9APHY</name>
<gene>
    <name evidence="1" type="ORF">NM688_g2116</name>
</gene>
<sequence length="1269" mass="138225">MVQNLPPVPEPPVVLPPPFSPRARSLRSSHTPSLPPLHRKPSLSVPSPPLFLSTDSIAPLTASITSQLPASHPPFQTPSGGRGLQPEGAAEPLNALFIDDSAQKISLMQDRRQLSSHRSNPTGSRLPLRSGYLPASNSSLLPVPRPVQRQYPNSMQLGGSPPYIPEPAPRISDQEEDYFDRYRPLAAALQPLGGANYNRPGDTSMVLNNIEEGWAEADDRFPSPWEPPVGDMIDQLSRHGSAFYSHPSHSPSLPQSVGFLEGIDDVSTSARSRASSVVSSNYRNSEPTFLHPSATYGSQLSSGVNAGHVYSSGSRVSSDSYALRAEHKSLDTELTPGPSSSSRSGHLNDAMVASASEGANPQPHSNVPSDPSRDGDLGHVPQIVTIVPVPQPHDYAPQTDDPTLSKDLAHSKTERPELEMQSGVQFSMDGSSLALEPLQDDFMNVESQGDIEHPPSMVVESESVPAQSHATATSEEEDKLKPSQKRVTNALAKKIKTDLQAVYTLLDEVAQKYDISMEKMVRMHRSSLQHRSGIANTWNWYESYFAGHEEQELRRCFSEERIAEIQAEGVVQAIRSACWKQFKKRYPDTYSDILFTYHLKTIVEETGEQTVHQRHRAFQQYTSQLREQAETAHITYNFETAWVAVGSNAHQDDRNAAMYETKYLEGLFQRTTRSKDASEFMGHARAQSLMGISQQTVEENLSNATSAGASKVPAGPSKSARSLGRTDATGPAKLVEPGAEPDGNAHKDPEELWLSATSEEVAQLSDEDFLAFIKVRFDHLLAQHTTTQLRSSSKQAVKNVPWQTLPGKLIDWGVRLLNWPSGVRCPGTEGSSSRKGISTLNKDERRTLAMAFIDPSQPIQMEKIDTKDKKGDYIVAIDSVAPPADAADEYGVRIQVLQRDHRVVKATRGLPRLCPSTPQPRHAVIQSSKDADVPAKRSIQSDNEDEIEVLDTPTPRPGKKRRLDRNVVKHHSSIEISETSDDDDLGTSAAPQLQDPPSRDLALPRKAVVELTLRSKGKERDRTSEHNKPSDLRVYRPMPDLDLIAPMIRGTTHTVRPRPVVKRSQASLSSAAPQDEGRDIATTSRVAGKRTVESSPTPEQSVPRSLSMDSQSTRGQTGLSTNLSSDAQASSPSEEELSAQGRPEHPQTSNSSAAAYPAAANIPIPPQFLTFMQQLFQAQQGSAPSNGPFTSIPQISAPSLLLPFGASDGNANRLPFGSSPTLPRESGSSGQPAQCGSSNRSSSFDQTVSLPGGSTQSKGPSQPNAQRPK</sequence>
<organism evidence="1 2">
    <name type="scientific">Phlebia brevispora</name>
    <dbReference type="NCBI Taxonomy" id="194682"/>
    <lineage>
        <taxon>Eukaryota</taxon>
        <taxon>Fungi</taxon>
        <taxon>Dikarya</taxon>
        <taxon>Basidiomycota</taxon>
        <taxon>Agaricomycotina</taxon>
        <taxon>Agaricomycetes</taxon>
        <taxon>Polyporales</taxon>
        <taxon>Meruliaceae</taxon>
        <taxon>Phlebia</taxon>
    </lineage>
</organism>
<accession>A0ACC1T971</accession>
<reference evidence="1" key="1">
    <citation type="submission" date="2022-07" db="EMBL/GenBank/DDBJ databases">
        <title>Genome Sequence of Phlebia brevispora.</title>
        <authorList>
            <person name="Buettner E."/>
        </authorList>
    </citation>
    <scope>NUCLEOTIDE SEQUENCE</scope>
    <source>
        <strain evidence="1">MPL23</strain>
    </source>
</reference>
<dbReference type="Proteomes" id="UP001148662">
    <property type="component" value="Unassembled WGS sequence"/>
</dbReference>
<proteinExistence type="predicted"/>